<evidence type="ECO:0000313" key="5">
    <source>
        <dbReference type="Proteomes" id="UP000502376"/>
    </source>
</evidence>
<evidence type="ECO:0000256" key="1">
    <source>
        <dbReference type="SAM" id="Coils"/>
    </source>
</evidence>
<feature type="coiled-coil region" evidence="1">
    <location>
        <begin position="672"/>
        <end position="712"/>
    </location>
</feature>
<dbReference type="KEGG" id="vg:79585532"/>
<name>A0A6M3T9S4_9CAUD</name>
<proteinExistence type="predicted"/>
<feature type="region of interest" description="Disordered" evidence="2">
    <location>
        <begin position="1029"/>
        <end position="1049"/>
    </location>
</feature>
<sequence>MADERIDVEVTDKVSSSVETKLRGIGDAAGDAHKYVEQLKAALASMNVAGALKAEAAANSTTRALAQQMNAQARLTDATSKGALADAKAAVEKQKLATETARTEAATARAAAAQSQAALAALRASAAADRAANSTSSYAARAERLKSSLDPAYAAQSKFNAEVAEAKTLLENGAIGMNTYSDAVAQANNRLKASAQGFSAVSRGAGTYSANMNNVAGATGLAGHQMGNLVAQLNDVGVSLAGGQNPLLVLIQQGSQIQYLASTVEGGFGTLIKATTALVIGQQQVTNATTAQATATAASAQAAATAAAAQAAQAGIAANVVIAEQALTVAQTEAGGAAARLAVANAALSSAQAAVTATAVPSTEALTALALAEARATAAAQANVIANAELAAAQSGVAASAAAAANAQRQLALSSAGTALGLGTVGAILVGIGAVAGPATAKLVGFHKELNENSGIKEYVNTLGLTTKELKKLEDQTITYGDMASGVWMTIKEGVAGLQPVFDAIGAFIMGTVDLIWNTLKNFSFGMTALFKGTYTAVITIWNQFPAAFADLFAQAANAAIGALEWIANKAVDVLNYLGGSFETVTLSRWENANAGAAARMGSDLVSGYTDAFREAESGYNAFVNRVGQNADKAARDRLKKSAQAIIEDRGAGPKAKKGREDKTEENRAMALANVNRELDNEISRMKLLKDERAIQQRYDQIEEQLARKKITLTADESKALKDKIAAIEADKYVQSERDRIMEEATGPQRDYNSAIAAATDLLARHAITQEQFNQQQTKATIALAEATDPLYAMKKANAETTATLGLYGDALARANDLQAIKAAYAEKNLSIYDAETGKLKEAVAAQLAENEALRQKQYIQSQVAAVVDPLLADQQMLANKANVYAELNRMADEYNLNETQRAEARVALDRKYQELQLKNYTGFFDTLAGLSSSSNSTLAAIGKAAAISQATINMYVAASEALKLPFPANLPAIAQVIATGAGLISSITSTNAGNFATGGAFMVEGRSGVDMNNVNMNLTRGERVTIETPAQQRANDSASNGSPASMGDVKIVNQFDEREFISAMDSDEGERIILNVIKRNPNAIKSAGS</sequence>
<keyword evidence="5" id="KW-1185">Reference proteome</keyword>
<evidence type="ECO:0000313" key="4">
    <source>
        <dbReference type="EMBL" id="QJD54401.1"/>
    </source>
</evidence>
<keyword evidence="1" id="KW-0175">Coiled coil</keyword>
<dbReference type="RefSeq" id="YP_010738167.1">
    <property type="nucleotide sequence ID" value="NC_073023.1"/>
</dbReference>
<dbReference type="Pfam" id="PF06791">
    <property type="entry name" value="TMP_2"/>
    <property type="match status" value="1"/>
</dbReference>
<organism evidence="4 5">
    <name type="scientific">Sphingomonas phage Eidolon</name>
    <dbReference type="NCBI Taxonomy" id="2686311"/>
    <lineage>
        <taxon>Viruses</taxon>
        <taxon>Duplodnaviria</taxon>
        <taxon>Heunggongvirae</taxon>
        <taxon>Uroviricota</taxon>
        <taxon>Caudoviricetes</taxon>
        <taxon>Johnpaulvirinae</taxon>
        <taxon>Eidolonvirus</taxon>
        <taxon>Eidolonvirus eidolon</taxon>
    </lineage>
</organism>
<reference evidence="4 5" key="1">
    <citation type="submission" date="2019-11" db="EMBL/GenBank/DDBJ databases">
        <authorList>
            <person name="Hylling O."/>
            <person name="Hansen L.H."/>
            <person name="Johansen A."/>
        </authorList>
    </citation>
    <scope>NUCLEOTIDE SEQUENCE [LARGE SCALE GENOMIC DNA]</scope>
</reference>
<evidence type="ECO:0000256" key="2">
    <source>
        <dbReference type="SAM" id="MobiDB-lite"/>
    </source>
</evidence>
<dbReference type="GeneID" id="79585532"/>
<feature type="compositionally biased region" description="Polar residues" evidence="2">
    <location>
        <begin position="1029"/>
        <end position="1044"/>
    </location>
</feature>
<dbReference type="Proteomes" id="UP000502376">
    <property type="component" value="Segment"/>
</dbReference>
<protein>
    <recommendedName>
        <fullName evidence="3">Bacteriophage tail tape measure N-terminal domain-containing protein</fullName>
    </recommendedName>
</protein>
<evidence type="ECO:0000259" key="3">
    <source>
        <dbReference type="Pfam" id="PF06791"/>
    </source>
</evidence>
<feature type="domain" description="Bacteriophage tail tape measure N-terminal" evidence="3">
    <location>
        <begin position="211"/>
        <end position="404"/>
    </location>
</feature>
<dbReference type="EMBL" id="MN734437">
    <property type="protein sequence ID" value="QJD54401.1"/>
    <property type="molecule type" value="Genomic_DNA"/>
</dbReference>
<accession>A0A6M3T9S4</accession>
<dbReference type="InterPro" id="IPR009628">
    <property type="entry name" value="Phage_tape_measure_N"/>
</dbReference>